<dbReference type="PANTHER" id="PTHR24177">
    <property type="entry name" value="CASKIN"/>
    <property type="match status" value="1"/>
</dbReference>
<accession>A0AAD4XH43</accession>
<protein>
    <recommendedName>
        <fullName evidence="2">PGG domain-containing protein</fullName>
    </recommendedName>
</protein>
<evidence type="ECO:0000313" key="4">
    <source>
        <dbReference type="Proteomes" id="UP001202328"/>
    </source>
</evidence>
<dbReference type="PANTHER" id="PTHR24177:SF365">
    <property type="entry name" value="ANKYRIN REPEAT-CONTAINING PROTEIN NPR4-LIKE ISOFORM X1"/>
    <property type="match status" value="1"/>
</dbReference>
<dbReference type="Proteomes" id="UP001202328">
    <property type="component" value="Unassembled WGS sequence"/>
</dbReference>
<name>A0AAD4XH43_9MAGN</name>
<reference evidence="3" key="1">
    <citation type="submission" date="2022-04" db="EMBL/GenBank/DDBJ databases">
        <title>A functionally conserved STORR gene fusion in Papaver species that diverged 16.8 million years ago.</title>
        <authorList>
            <person name="Catania T."/>
        </authorList>
    </citation>
    <scope>NUCLEOTIDE SEQUENCE</scope>
    <source>
        <strain evidence="3">S-188037</strain>
    </source>
</reference>
<dbReference type="Pfam" id="PF13962">
    <property type="entry name" value="PGG"/>
    <property type="match status" value="1"/>
</dbReference>
<feature type="transmembrane region" description="Helical" evidence="1">
    <location>
        <begin position="94"/>
        <end position="120"/>
    </location>
</feature>
<dbReference type="InterPro" id="IPR026961">
    <property type="entry name" value="PGG_dom"/>
</dbReference>
<evidence type="ECO:0000259" key="2">
    <source>
        <dbReference type="Pfam" id="PF13962"/>
    </source>
</evidence>
<gene>
    <name evidence="3" type="ORF">MKW98_003940</name>
</gene>
<dbReference type="GO" id="GO:0016020">
    <property type="term" value="C:membrane"/>
    <property type="evidence" value="ECO:0007669"/>
    <property type="project" value="TreeGrafter"/>
</dbReference>
<keyword evidence="4" id="KW-1185">Reference proteome</keyword>
<feature type="transmembrane region" description="Helical" evidence="1">
    <location>
        <begin position="52"/>
        <end position="74"/>
    </location>
</feature>
<organism evidence="3 4">
    <name type="scientific">Papaver atlanticum</name>
    <dbReference type="NCBI Taxonomy" id="357466"/>
    <lineage>
        <taxon>Eukaryota</taxon>
        <taxon>Viridiplantae</taxon>
        <taxon>Streptophyta</taxon>
        <taxon>Embryophyta</taxon>
        <taxon>Tracheophyta</taxon>
        <taxon>Spermatophyta</taxon>
        <taxon>Magnoliopsida</taxon>
        <taxon>Ranunculales</taxon>
        <taxon>Papaveraceae</taxon>
        <taxon>Papaveroideae</taxon>
        <taxon>Papaver</taxon>
    </lineage>
</organism>
<feature type="transmembrane region" description="Helical" evidence="1">
    <location>
        <begin position="126"/>
        <end position="152"/>
    </location>
</feature>
<dbReference type="EMBL" id="JAJJMB010009474">
    <property type="protein sequence ID" value="KAI3913461.1"/>
    <property type="molecule type" value="Genomic_DNA"/>
</dbReference>
<dbReference type="AlphaFoldDB" id="A0AAD4XH43"/>
<comment type="caution">
    <text evidence="3">The sequence shown here is derived from an EMBL/GenBank/DDBJ whole genome shotgun (WGS) entry which is preliminary data.</text>
</comment>
<keyword evidence="1" id="KW-1133">Transmembrane helix</keyword>
<feature type="transmembrane region" description="Helical" evidence="1">
    <location>
        <begin position="12"/>
        <end position="32"/>
    </location>
</feature>
<keyword evidence="1" id="KW-0812">Transmembrane</keyword>
<feature type="domain" description="PGG" evidence="2">
    <location>
        <begin position="1"/>
        <end position="118"/>
    </location>
</feature>
<sequence length="165" mass="18013">QWMKGTDNSCMLVATLIATVMFAAVFTVRGGIYNDSDSRDIGIPIFLYRNSFILFVVADAVSLFSSTTSVLVFLTILNSRYAAEDFLKALPEKLIIGFSTLFISIATMLIAFSATLYIALERRFGWIPVIPIVALASLPIISFVALQIPLFLTCATPHMDAASST</sequence>
<evidence type="ECO:0000313" key="3">
    <source>
        <dbReference type="EMBL" id="KAI3913461.1"/>
    </source>
</evidence>
<keyword evidence="1" id="KW-0472">Membrane</keyword>
<proteinExistence type="predicted"/>
<evidence type="ECO:0000256" key="1">
    <source>
        <dbReference type="SAM" id="Phobius"/>
    </source>
</evidence>
<feature type="non-terminal residue" evidence="3">
    <location>
        <position position="1"/>
    </location>
</feature>